<dbReference type="Pfam" id="PF14622">
    <property type="entry name" value="Ribonucleas_3_3"/>
    <property type="match status" value="1"/>
</dbReference>
<accession>X1U9A3</accession>
<dbReference type="CDD" id="cd00593">
    <property type="entry name" value="RIBOc"/>
    <property type="match status" value="1"/>
</dbReference>
<organism evidence="3">
    <name type="scientific">marine sediment metagenome</name>
    <dbReference type="NCBI Taxonomy" id="412755"/>
    <lineage>
        <taxon>unclassified sequences</taxon>
        <taxon>metagenomes</taxon>
        <taxon>ecological metagenomes</taxon>
    </lineage>
</organism>
<dbReference type="EMBL" id="BARW01021465">
    <property type="protein sequence ID" value="GAI88909.1"/>
    <property type="molecule type" value="Genomic_DNA"/>
</dbReference>
<comment type="caution">
    <text evidence="3">The sequence shown here is derived from an EMBL/GenBank/DDBJ whole genome shotgun (WGS) entry which is preliminary data.</text>
</comment>
<evidence type="ECO:0000259" key="2">
    <source>
        <dbReference type="PROSITE" id="PS50142"/>
    </source>
</evidence>
<reference evidence="3" key="1">
    <citation type="journal article" date="2014" name="Front. Microbiol.">
        <title>High frequency of phylogenetically diverse reductive dehalogenase-homologous genes in deep subseafloor sedimentary metagenomes.</title>
        <authorList>
            <person name="Kawai M."/>
            <person name="Futagami T."/>
            <person name="Toyoda A."/>
            <person name="Takaki Y."/>
            <person name="Nishi S."/>
            <person name="Hori S."/>
            <person name="Arai W."/>
            <person name="Tsubouchi T."/>
            <person name="Morono Y."/>
            <person name="Uchiyama I."/>
            <person name="Ito T."/>
            <person name="Fujiyama A."/>
            <person name="Inagaki F."/>
            <person name="Takami H."/>
        </authorList>
    </citation>
    <scope>NUCLEOTIDE SEQUENCE</scope>
    <source>
        <strain evidence="3">Expedition CK06-06</strain>
    </source>
</reference>
<evidence type="ECO:0000256" key="1">
    <source>
        <dbReference type="ARBA" id="ARBA00022801"/>
    </source>
</evidence>
<dbReference type="InterPro" id="IPR036389">
    <property type="entry name" value="RNase_III_sf"/>
</dbReference>
<dbReference type="InterPro" id="IPR000999">
    <property type="entry name" value="RNase_III_dom"/>
</dbReference>
<gene>
    <name evidence="3" type="ORF">S12H4_36056</name>
</gene>
<evidence type="ECO:0000313" key="3">
    <source>
        <dbReference type="EMBL" id="GAI88909.1"/>
    </source>
</evidence>
<protein>
    <recommendedName>
        <fullName evidence="2">RNase III domain-containing protein</fullName>
    </recommendedName>
</protein>
<dbReference type="Gene3D" id="1.10.1520.10">
    <property type="entry name" value="Ribonuclease III domain"/>
    <property type="match status" value="1"/>
</dbReference>
<dbReference type="GO" id="GO:0006396">
    <property type="term" value="P:RNA processing"/>
    <property type="evidence" value="ECO:0007669"/>
    <property type="project" value="InterPro"/>
</dbReference>
<dbReference type="AlphaFoldDB" id="X1U9A3"/>
<dbReference type="PANTHER" id="PTHR14950">
    <property type="entry name" value="DICER-RELATED"/>
    <property type="match status" value="1"/>
</dbReference>
<name>X1U9A3_9ZZZZ</name>
<sequence length="102" mass="11653">MMIKEKKNFLRFEKKIGYSFKNKDLLFQALSHSSFAYENPKDNHSDNEVMEFLGDSVLGFILADFLYQTYPELSEGELSKLKSQAANTTALFLLTKGTGQPF</sequence>
<dbReference type="PANTHER" id="PTHR14950:SF37">
    <property type="entry name" value="ENDORIBONUCLEASE DICER"/>
    <property type="match status" value="1"/>
</dbReference>
<dbReference type="PROSITE" id="PS50142">
    <property type="entry name" value="RNASE_3_2"/>
    <property type="match status" value="1"/>
</dbReference>
<dbReference type="GO" id="GO:0004525">
    <property type="term" value="F:ribonuclease III activity"/>
    <property type="evidence" value="ECO:0007669"/>
    <property type="project" value="InterPro"/>
</dbReference>
<dbReference type="SUPFAM" id="SSF69065">
    <property type="entry name" value="RNase III domain-like"/>
    <property type="match status" value="1"/>
</dbReference>
<keyword evidence="1" id="KW-0378">Hydrolase</keyword>
<proteinExistence type="predicted"/>
<feature type="domain" description="RNase III" evidence="2">
    <location>
        <begin position="9"/>
        <end position="91"/>
    </location>
</feature>
<dbReference type="SMART" id="SM00535">
    <property type="entry name" value="RIBOc"/>
    <property type="match status" value="1"/>
</dbReference>